<dbReference type="InterPro" id="IPR034660">
    <property type="entry name" value="DinB/YfiT-like"/>
</dbReference>
<keyword evidence="2" id="KW-1185">Reference proteome</keyword>
<dbReference type="PANTHER" id="PTHR36922">
    <property type="entry name" value="BLL2446 PROTEIN"/>
    <property type="match status" value="1"/>
</dbReference>
<evidence type="ECO:0000313" key="2">
    <source>
        <dbReference type="Proteomes" id="UP001199525"/>
    </source>
</evidence>
<organism evidence="1 2">
    <name type="scientific">Nostoc favosum CHAB5714</name>
    <dbReference type="NCBI Taxonomy" id="2780399"/>
    <lineage>
        <taxon>Bacteria</taxon>
        <taxon>Bacillati</taxon>
        <taxon>Cyanobacteriota</taxon>
        <taxon>Cyanophyceae</taxon>
        <taxon>Nostocales</taxon>
        <taxon>Nostocaceae</taxon>
        <taxon>Nostoc</taxon>
        <taxon>Nostoc favosum</taxon>
    </lineage>
</organism>
<dbReference type="Gene3D" id="1.20.120.450">
    <property type="entry name" value="dinb family like domain"/>
    <property type="match status" value="1"/>
</dbReference>
<dbReference type="PANTHER" id="PTHR36922:SF1">
    <property type="entry name" value="DUF1993 DOMAIN-CONTAINING PROTEIN"/>
    <property type="match status" value="1"/>
</dbReference>
<dbReference type="Pfam" id="PF09351">
    <property type="entry name" value="DUF1993"/>
    <property type="match status" value="1"/>
</dbReference>
<evidence type="ECO:0000313" key="1">
    <source>
        <dbReference type="EMBL" id="MCC5605046.1"/>
    </source>
</evidence>
<sequence length="171" mass="19120">MTISMYQALIPVSIRALNNLINILEKGAAYAETKKIDPSVLINSRLSPDMLPLSKQVQIASDIVNRGAARLAGVEAPKFEDNETTFGQLIDRTHKTISQLNTFKPEQINGSEEKEITLQMRDNTASFQGMPYLLYFVLPNLYFHVTTAYDILRHCGVELGVVLRKLRPGAN</sequence>
<comment type="caution">
    <text evidence="1">The sequence shown here is derived from an EMBL/GenBank/DDBJ whole genome shotgun (WGS) entry which is preliminary data.</text>
</comment>
<name>A0ABS8IMS4_9NOSO</name>
<dbReference type="Proteomes" id="UP001199525">
    <property type="component" value="Unassembled WGS sequence"/>
</dbReference>
<reference evidence="1 2" key="1">
    <citation type="journal article" date="2021" name="Microorganisms">
        <title>Genome Evolution of Filamentous Cyanobacterium Nostoc Species: From Facultative Symbiosis to Free Living.</title>
        <authorList>
            <person name="Huo D."/>
            <person name="Li H."/>
            <person name="Cai F."/>
            <person name="Guo X."/>
            <person name="Qiao Z."/>
            <person name="Wang W."/>
            <person name="Yu G."/>
            <person name="Li R."/>
        </authorList>
    </citation>
    <scope>NUCLEOTIDE SEQUENCE [LARGE SCALE GENOMIC DNA]</scope>
    <source>
        <strain evidence="1 2">CHAB 5714</strain>
    </source>
</reference>
<accession>A0ABS8IMS4</accession>
<dbReference type="SUPFAM" id="SSF109854">
    <property type="entry name" value="DinB/YfiT-like putative metalloenzymes"/>
    <property type="match status" value="1"/>
</dbReference>
<dbReference type="InterPro" id="IPR018531">
    <property type="entry name" value="DUF1993"/>
</dbReference>
<proteinExistence type="predicted"/>
<protein>
    <submittedName>
        <fullName evidence="1">DUF1993 domain-containing protein</fullName>
    </submittedName>
</protein>
<dbReference type="EMBL" id="JAIVFQ010000190">
    <property type="protein sequence ID" value="MCC5605046.1"/>
    <property type="molecule type" value="Genomic_DNA"/>
</dbReference>
<gene>
    <name evidence="1" type="ORF">LC586_39525</name>
</gene>
<dbReference type="RefSeq" id="WP_229491208.1">
    <property type="nucleotide sequence ID" value="NZ_JAIVFQ010000190.1"/>
</dbReference>